<dbReference type="Pfam" id="PF13181">
    <property type="entry name" value="TPR_8"/>
    <property type="match status" value="1"/>
</dbReference>
<keyword evidence="4" id="KW-1185">Reference proteome</keyword>
<dbReference type="Proteomes" id="UP000001876">
    <property type="component" value="Unassembled WGS sequence"/>
</dbReference>
<dbReference type="InterPro" id="IPR019734">
    <property type="entry name" value="TPR_rpt"/>
</dbReference>
<dbReference type="AlphaFoldDB" id="C1ML67"/>
<evidence type="ECO:0000256" key="1">
    <source>
        <dbReference type="SAM" id="MobiDB-lite"/>
    </source>
</evidence>
<dbReference type="KEGG" id="mpp:MICPUCDRAFT_38479"/>
<evidence type="ECO:0000313" key="3">
    <source>
        <dbReference type="EMBL" id="EEH59881.1"/>
    </source>
</evidence>
<sequence>MREAARAAARSALVEDESASNSDSFEDKLVAVKEAGRAKRLEREAFAPTFMDEMASIPAEFKKNKSIYTAAAEGSMSSSGGDDNSGVDSIIRVLAGLITIGLILVFIPSDLTVTAPVPQRELSSDILEQVAKQVEEYEKALRSSPEDVDKLRVAAESYIVLEDYAAAAPLLARLLEIEPSVDNVDNLADVYKAAGMKAKAAEVYKNAVNAAWSGEVPSSLLLKGLIDALNADGRYGLSLSYVKSFAEKNMADDVDVLLLEARVYSSWIGHGKDAEATYQKVIDAHGEDFRGYLAKGVFCREIGKPAEADALFRQAKSIAPEDMRDVVSAVISQAMSGN</sequence>
<protein>
    <submittedName>
        <fullName evidence="3">Predicted protein</fullName>
    </submittedName>
</protein>
<dbReference type="GeneID" id="9681764"/>
<gene>
    <name evidence="3" type="ORF">MICPUCDRAFT_38479</name>
</gene>
<keyword evidence="2" id="KW-0472">Membrane</keyword>
<dbReference type="OMA" id="ETWIADG"/>
<reference evidence="3 4" key="1">
    <citation type="journal article" date="2009" name="Science">
        <title>Green evolution and dynamic adaptations revealed by genomes of the marine picoeukaryotes Micromonas.</title>
        <authorList>
            <person name="Worden A.Z."/>
            <person name="Lee J.H."/>
            <person name="Mock T."/>
            <person name="Rouze P."/>
            <person name="Simmons M.P."/>
            <person name="Aerts A.L."/>
            <person name="Allen A.E."/>
            <person name="Cuvelier M.L."/>
            <person name="Derelle E."/>
            <person name="Everett M.V."/>
            <person name="Foulon E."/>
            <person name="Grimwood J."/>
            <person name="Gundlach H."/>
            <person name="Henrissat B."/>
            <person name="Napoli C."/>
            <person name="McDonald S.M."/>
            <person name="Parker M.S."/>
            <person name="Rombauts S."/>
            <person name="Salamov A."/>
            <person name="Von Dassow P."/>
            <person name="Badger J.H."/>
            <person name="Coutinho P.M."/>
            <person name="Demir E."/>
            <person name="Dubchak I."/>
            <person name="Gentemann C."/>
            <person name="Eikrem W."/>
            <person name="Gready J.E."/>
            <person name="John U."/>
            <person name="Lanier W."/>
            <person name="Lindquist E.A."/>
            <person name="Lucas S."/>
            <person name="Mayer K.F."/>
            <person name="Moreau H."/>
            <person name="Not F."/>
            <person name="Otillar R."/>
            <person name="Panaud O."/>
            <person name="Pangilinan J."/>
            <person name="Paulsen I."/>
            <person name="Piegu B."/>
            <person name="Poliakov A."/>
            <person name="Robbens S."/>
            <person name="Schmutz J."/>
            <person name="Toulza E."/>
            <person name="Wyss T."/>
            <person name="Zelensky A."/>
            <person name="Zhou K."/>
            <person name="Armbrust E.V."/>
            <person name="Bhattacharya D."/>
            <person name="Goodenough U.W."/>
            <person name="Van de Peer Y."/>
            <person name="Grigoriev I.V."/>
        </authorList>
    </citation>
    <scope>NUCLEOTIDE SEQUENCE [LARGE SCALE GENOMIC DNA]</scope>
    <source>
        <strain evidence="3 4">CCMP1545</strain>
    </source>
</reference>
<dbReference type="RefSeq" id="XP_003056505.1">
    <property type="nucleotide sequence ID" value="XM_003056459.1"/>
</dbReference>
<feature type="transmembrane region" description="Helical" evidence="2">
    <location>
        <begin position="89"/>
        <end position="107"/>
    </location>
</feature>
<organism evidence="4">
    <name type="scientific">Micromonas pusilla (strain CCMP1545)</name>
    <name type="common">Picoplanktonic green alga</name>
    <dbReference type="NCBI Taxonomy" id="564608"/>
    <lineage>
        <taxon>Eukaryota</taxon>
        <taxon>Viridiplantae</taxon>
        <taxon>Chlorophyta</taxon>
        <taxon>Mamiellophyceae</taxon>
        <taxon>Mamiellales</taxon>
        <taxon>Mamiellaceae</taxon>
        <taxon>Micromonas</taxon>
    </lineage>
</organism>
<keyword evidence="2" id="KW-0812">Transmembrane</keyword>
<proteinExistence type="predicted"/>
<dbReference type="OrthoDB" id="536368at2759"/>
<dbReference type="SUPFAM" id="SSF48452">
    <property type="entry name" value="TPR-like"/>
    <property type="match status" value="1"/>
</dbReference>
<evidence type="ECO:0000313" key="4">
    <source>
        <dbReference type="Proteomes" id="UP000001876"/>
    </source>
</evidence>
<keyword evidence="2" id="KW-1133">Transmembrane helix</keyword>
<feature type="region of interest" description="Disordered" evidence="1">
    <location>
        <begin position="1"/>
        <end position="23"/>
    </location>
</feature>
<dbReference type="eggNOG" id="ENOG502QS3G">
    <property type="taxonomic scope" value="Eukaryota"/>
</dbReference>
<name>C1ML67_MICPC</name>
<feature type="compositionally biased region" description="Low complexity" evidence="1">
    <location>
        <begin position="1"/>
        <end position="12"/>
    </location>
</feature>
<dbReference type="Gene3D" id="1.25.40.10">
    <property type="entry name" value="Tetratricopeptide repeat domain"/>
    <property type="match status" value="2"/>
</dbReference>
<dbReference type="InterPro" id="IPR011990">
    <property type="entry name" value="TPR-like_helical_dom_sf"/>
</dbReference>
<accession>C1ML67</accession>
<evidence type="ECO:0000256" key="2">
    <source>
        <dbReference type="SAM" id="Phobius"/>
    </source>
</evidence>
<dbReference type="EMBL" id="GG663736">
    <property type="protein sequence ID" value="EEH59881.1"/>
    <property type="molecule type" value="Genomic_DNA"/>
</dbReference>